<feature type="repeat" description="ANK" evidence="3">
    <location>
        <begin position="1038"/>
        <end position="1070"/>
    </location>
</feature>
<gene>
    <name evidence="6" type="ORF">MCOR_993</name>
</gene>
<dbReference type="PRINTS" id="PR01415">
    <property type="entry name" value="ANKYRIN"/>
</dbReference>
<dbReference type="Proteomes" id="UP000507470">
    <property type="component" value="Unassembled WGS sequence"/>
</dbReference>
<dbReference type="Pfam" id="PF20720">
    <property type="entry name" value="nSTAND3"/>
    <property type="match status" value="1"/>
</dbReference>
<feature type="domain" description="DZIP3-like HEPN" evidence="4">
    <location>
        <begin position="40"/>
        <end position="155"/>
    </location>
</feature>
<dbReference type="OrthoDB" id="10057496at2759"/>
<evidence type="ECO:0000259" key="4">
    <source>
        <dbReference type="Pfam" id="PF18738"/>
    </source>
</evidence>
<evidence type="ECO:0000256" key="2">
    <source>
        <dbReference type="ARBA" id="ARBA00023043"/>
    </source>
</evidence>
<evidence type="ECO:0000313" key="6">
    <source>
        <dbReference type="EMBL" id="CAC5357222.1"/>
    </source>
</evidence>
<feature type="repeat" description="ANK" evidence="3">
    <location>
        <begin position="874"/>
        <end position="906"/>
    </location>
</feature>
<dbReference type="Pfam" id="PF12796">
    <property type="entry name" value="Ank_2"/>
    <property type="match status" value="3"/>
</dbReference>
<dbReference type="EMBL" id="CACVKT020000200">
    <property type="protein sequence ID" value="CAC5357222.1"/>
    <property type="molecule type" value="Genomic_DNA"/>
</dbReference>
<feature type="repeat" description="ANK" evidence="3">
    <location>
        <begin position="644"/>
        <end position="676"/>
    </location>
</feature>
<keyword evidence="1" id="KW-0677">Repeat</keyword>
<protein>
    <submittedName>
        <fullName evidence="6">Uncharacterized protein</fullName>
    </submittedName>
</protein>
<dbReference type="InterPro" id="IPR027417">
    <property type="entry name" value="P-loop_NTPase"/>
</dbReference>
<dbReference type="PROSITE" id="PS50088">
    <property type="entry name" value="ANK_REPEAT"/>
    <property type="match status" value="9"/>
</dbReference>
<evidence type="ECO:0000256" key="3">
    <source>
        <dbReference type="PROSITE-ProRule" id="PRU00023"/>
    </source>
</evidence>
<dbReference type="InterPro" id="IPR036770">
    <property type="entry name" value="Ankyrin_rpt-contain_sf"/>
</dbReference>
<dbReference type="SUPFAM" id="SSF48403">
    <property type="entry name" value="Ankyrin repeat"/>
    <property type="match status" value="2"/>
</dbReference>
<dbReference type="PROSITE" id="PS50297">
    <property type="entry name" value="ANK_REP_REGION"/>
    <property type="match status" value="9"/>
</dbReference>
<dbReference type="Pfam" id="PF13857">
    <property type="entry name" value="Ank_5"/>
    <property type="match status" value="2"/>
</dbReference>
<feature type="domain" description="Novel STAND NTPase 3" evidence="5">
    <location>
        <begin position="224"/>
        <end position="376"/>
    </location>
</feature>
<feature type="repeat" description="ANK" evidence="3">
    <location>
        <begin position="1005"/>
        <end position="1037"/>
    </location>
</feature>
<dbReference type="Gene3D" id="1.25.40.20">
    <property type="entry name" value="Ankyrin repeat-containing domain"/>
    <property type="match status" value="5"/>
</dbReference>
<dbReference type="SUPFAM" id="SSF52540">
    <property type="entry name" value="P-loop containing nucleoside triphosphate hydrolases"/>
    <property type="match status" value="1"/>
</dbReference>
<dbReference type="PANTHER" id="PTHR24171:SF9">
    <property type="entry name" value="ANKYRIN REPEAT DOMAIN-CONTAINING PROTEIN 39"/>
    <property type="match status" value="1"/>
</dbReference>
<dbReference type="AlphaFoldDB" id="A0A6J7ZWS3"/>
<dbReference type="InterPro" id="IPR049050">
    <property type="entry name" value="nSTAND3"/>
</dbReference>
<dbReference type="InterPro" id="IPR002110">
    <property type="entry name" value="Ankyrin_rpt"/>
</dbReference>
<feature type="repeat" description="ANK" evidence="3">
    <location>
        <begin position="907"/>
        <end position="939"/>
    </location>
</feature>
<evidence type="ECO:0000313" key="7">
    <source>
        <dbReference type="Proteomes" id="UP000507470"/>
    </source>
</evidence>
<keyword evidence="2 3" id="KW-0040">ANK repeat</keyword>
<organism evidence="6 7">
    <name type="scientific">Mytilus coruscus</name>
    <name type="common">Sea mussel</name>
    <dbReference type="NCBI Taxonomy" id="42192"/>
    <lineage>
        <taxon>Eukaryota</taxon>
        <taxon>Metazoa</taxon>
        <taxon>Spiralia</taxon>
        <taxon>Lophotrochozoa</taxon>
        <taxon>Mollusca</taxon>
        <taxon>Bivalvia</taxon>
        <taxon>Autobranchia</taxon>
        <taxon>Pteriomorphia</taxon>
        <taxon>Mytilida</taxon>
        <taxon>Mytiloidea</taxon>
        <taxon>Mytilidae</taxon>
        <taxon>Mytilinae</taxon>
        <taxon>Mytilus</taxon>
    </lineage>
</organism>
<reference evidence="6 7" key="1">
    <citation type="submission" date="2020-06" db="EMBL/GenBank/DDBJ databases">
        <authorList>
            <person name="Li R."/>
            <person name="Bekaert M."/>
        </authorList>
    </citation>
    <scope>NUCLEOTIDE SEQUENCE [LARGE SCALE GENOMIC DNA]</scope>
    <source>
        <strain evidence="7">wild</strain>
    </source>
</reference>
<feature type="repeat" description="ANK" evidence="3">
    <location>
        <begin position="972"/>
        <end position="1004"/>
    </location>
</feature>
<dbReference type="Pfam" id="PF18738">
    <property type="entry name" value="HEPN_DZIP3"/>
    <property type="match status" value="1"/>
</dbReference>
<dbReference type="PANTHER" id="PTHR24171">
    <property type="entry name" value="ANKYRIN REPEAT DOMAIN-CONTAINING PROTEIN 39-RELATED"/>
    <property type="match status" value="1"/>
</dbReference>
<feature type="repeat" description="ANK" evidence="3">
    <location>
        <begin position="739"/>
        <end position="771"/>
    </location>
</feature>
<name>A0A6J7ZWS3_MYTCO</name>
<dbReference type="SMART" id="SM00248">
    <property type="entry name" value="ANK"/>
    <property type="match status" value="12"/>
</dbReference>
<evidence type="ECO:0000259" key="5">
    <source>
        <dbReference type="Pfam" id="PF20720"/>
    </source>
</evidence>
<dbReference type="Pfam" id="PF00023">
    <property type="entry name" value="Ank"/>
    <property type="match status" value="1"/>
</dbReference>
<dbReference type="Gene3D" id="3.40.50.300">
    <property type="entry name" value="P-loop containing nucleotide triphosphate hydrolases"/>
    <property type="match status" value="1"/>
</dbReference>
<keyword evidence="7" id="KW-1185">Reference proteome</keyword>
<proteinExistence type="predicted"/>
<feature type="repeat" description="ANK" evidence="3">
    <location>
        <begin position="772"/>
        <end position="804"/>
    </location>
</feature>
<sequence length="1100" mass="125201">MEKCGPQLRDDIIRYLRLACLLLHIAPRALRRHFDHEFHPDQLQAFLIQKQSRISELKQRRCITQTQYELLYPAGELSSTNFDMTLMIFLLRNFTDLSFSDKLPSDHLIDPGSDISRLGHYRNVIVHSKDGCVSEDEFHTIWHCVSQAIERLAQEPLCNGEISSLLVSTLSGSIDVASIQQEVNQQRQLDELTERVLKLEMENINRSEIRRKTISNWLEEDKKFVETKISELITETLTKPKAVILVGHPGCGKSATAKHVALKLQKEEGYEIEEVDQPDDIVKYYNSKTKQLFLIEDICGKFAIDQQKADQWTENYSKIEKLLQPNTINKFLITTRVSIYKSECFPRLTCLDIQECNFAGTSKLSNEEMRSIALSYIPRDTAVGIDDSTFDLFPFFPLMCKLYSNMTEQDPNFFKYPIELIQKEVNDIKQRHGSSFVALCLLVLHNNALDKQIFESNSSSITDCVEMIIRETKVNYDISLVKIEQSLKHKLHLFVSENGSEYVAIHDKMFDIISAVMIPLMFKCVIKFGNSSLLSSRIQLRSLEEKPNDFVQLLPTELESTYFDRLHLDIEQGCHWDVFGNIQTRFIQYRQLFLRNLSKMQIKMITFGNDGSTPLFVAAYKGYQDFVEYLVDKFREQIFQRDEHNRSPLYIACKQGHVEVVKYLLLFDKDVYQLQNRNCTPFYISCQMGHVDIAQLLFQQDSINQSERKKFKNKKSALLKKDEIKKGADDNLINKPMDTGITPLMAAAYNGHTDVVPFLLDIDVAFDSADHNESTALHYACLNNHADIVLLLVSHGAEVDPVDQKNQTPFYISCCYGHMDIIKLLLFGNEPIKRSIGSKKITSLLSDNPSLFVPFSHHSLQINKCVDLYVKDVGGDTALHAACYNGHFEVVKLLIQIGMNVNIGNCKGQTPLLMACANGFFNIAKLLIDNNANINQSDNEKFTPLLYASNSNLDTVELLIKHNCDINAKNCDDITALHKACSNGHAQIVDILVGNGANINACDRAGKTPLFYAARNNKLDVIELLLSRGANVNYWEEGGVTPLQGACKYGHRDAVVSLLKYNADVNAARCPQLKPIILAKEGGYYYIVEILEEQLKKMKV</sequence>
<dbReference type="InterPro" id="IPR041249">
    <property type="entry name" value="HEPN_DZIP3"/>
</dbReference>
<feature type="repeat" description="ANK" evidence="3">
    <location>
        <begin position="610"/>
        <end position="633"/>
    </location>
</feature>
<accession>A0A6J7ZWS3</accession>
<evidence type="ECO:0000256" key="1">
    <source>
        <dbReference type="ARBA" id="ARBA00022737"/>
    </source>
</evidence>